<dbReference type="Proteomes" id="UP000824469">
    <property type="component" value="Unassembled WGS sequence"/>
</dbReference>
<sequence>MCEVKNAVIIVPAYFNDAQKRATIDAAKLTGLNVLRVINEPIVVALTYVGSSSGGSNVMKRQYVVIFDLGGGIFDVSMVKVRSSSEIEVYAVGGDMHLGGRQTQGPKPWNGLYDNSKYGKLQLDNGLARTPQMG</sequence>
<dbReference type="SUPFAM" id="SSF53067">
    <property type="entry name" value="Actin-like ATPase domain"/>
    <property type="match status" value="2"/>
</dbReference>
<dbReference type="InterPro" id="IPR013126">
    <property type="entry name" value="Hsp_70_fam"/>
</dbReference>
<name>A0AA38G409_TAXCH</name>
<reference evidence="4 5" key="1">
    <citation type="journal article" date="2021" name="Nat. Plants">
        <title>The Taxus genome provides insights into paclitaxel biosynthesis.</title>
        <authorList>
            <person name="Xiong X."/>
            <person name="Gou J."/>
            <person name="Liao Q."/>
            <person name="Li Y."/>
            <person name="Zhou Q."/>
            <person name="Bi G."/>
            <person name="Li C."/>
            <person name="Du R."/>
            <person name="Wang X."/>
            <person name="Sun T."/>
            <person name="Guo L."/>
            <person name="Liang H."/>
            <person name="Lu P."/>
            <person name="Wu Y."/>
            <person name="Zhang Z."/>
            <person name="Ro D.K."/>
            <person name="Shang Y."/>
            <person name="Huang S."/>
            <person name="Yan J."/>
        </authorList>
    </citation>
    <scope>NUCLEOTIDE SEQUENCE [LARGE SCALE GENOMIC DNA]</scope>
    <source>
        <strain evidence="4">Ta-2019</strain>
    </source>
</reference>
<evidence type="ECO:0000256" key="3">
    <source>
        <dbReference type="ARBA" id="ARBA00022840"/>
    </source>
</evidence>
<dbReference type="InterPro" id="IPR043129">
    <property type="entry name" value="ATPase_NBD"/>
</dbReference>
<dbReference type="EMBL" id="JAHRHJ020000005">
    <property type="protein sequence ID" value="KAH9314354.1"/>
    <property type="molecule type" value="Genomic_DNA"/>
</dbReference>
<evidence type="ECO:0008006" key="6">
    <source>
        <dbReference type="Google" id="ProtNLM"/>
    </source>
</evidence>
<accession>A0AA38G409</accession>
<organism evidence="4 5">
    <name type="scientific">Taxus chinensis</name>
    <name type="common">Chinese yew</name>
    <name type="synonym">Taxus wallichiana var. chinensis</name>
    <dbReference type="NCBI Taxonomy" id="29808"/>
    <lineage>
        <taxon>Eukaryota</taxon>
        <taxon>Viridiplantae</taxon>
        <taxon>Streptophyta</taxon>
        <taxon>Embryophyta</taxon>
        <taxon>Tracheophyta</taxon>
        <taxon>Spermatophyta</taxon>
        <taxon>Pinopsida</taxon>
        <taxon>Pinidae</taxon>
        <taxon>Conifers II</taxon>
        <taxon>Cupressales</taxon>
        <taxon>Taxaceae</taxon>
        <taxon>Taxus</taxon>
    </lineage>
</organism>
<protein>
    <recommendedName>
        <fullName evidence="6">Heat shock protein 70</fullName>
    </recommendedName>
</protein>
<dbReference type="GO" id="GO:0140662">
    <property type="term" value="F:ATP-dependent protein folding chaperone"/>
    <property type="evidence" value="ECO:0007669"/>
    <property type="project" value="InterPro"/>
</dbReference>
<comment type="similarity">
    <text evidence="1">Belongs to the heat shock protein 70 family.</text>
</comment>
<dbReference type="GO" id="GO:0005524">
    <property type="term" value="F:ATP binding"/>
    <property type="evidence" value="ECO:0007669"/>
    <property type="project" value="UniProtKB-KW"/>
</dbReference>
<dbReference type="Pfam" id="PF00012">
    <property type="entry name" value="HSP70"/>
    <property type="match status" value="1"/>
</dbReference>
<comment type="caution">
    <text evidence="4">The sequence shown here is derived from an EMBL/GenBank/DDBJ whole genome shotgun (WGS) entry which is preliminary data.</text>
</comment>
<dbReference type="AlphaFoldDB" id="A0AA38G409"/>
<dbReference type="Gene3D" id="3.30.420.40">
    <property type="match status" value="2"/>
</dbReference>
<evidence type="ECO:0000313" key="5">
    <source>
        <dbReference type="Proteomes" id="UP000824469"/>
    </source>
</evidence>
<evidence type="ECO:0000256" key="1">
    <source>
        <dbReference type="ARBA" id="ARBA00007381"/>
    </source>
</evidence>
<evidence type="ECO:0000313" key="4">
    <source>
        <dbReference type="EMBL" id="KAH9314354.1"/>
    </source>
</evidence>
<proteinExistence type="inferred from homology"/>
<dbReference type="FunFam" id="3.30.420.40:FF:000028">
    <property type="entry name" value="heat shock 70 kDa protein-like"/>
    <property type="match status" value="1"/>
</dbReference>
<dbReference type="SMR" id="A0AA38G409"/>
<dbReference type="PANTHER" id="PTHR19375">
    <property type="entry name" value="HEAT SHOCK PROTEIN 70KDA"/>
    <property type="match status" value="1"/>
</dbReference>
<dbReference type="PRINTS" id="PR00301">
    <property type="entry name" value="HEATSHOCK70"/>
</dbReference>
<keyword evidence="3" id="KW-0067">ATP-binding</keyword>
<keyword evidence="2" id="KW-0547">Nucleotide-binding</keyword>
<keyword evidence="5" id="KW-1185">Reference proteome</keyword>
<evidence type="ECO:0000256" key="2">
    <source>
        <dbReference type="ARBA" id="ARBA00022741"/>
    </source>
</evidence>
<gene>
    <name evidence="4" type="ORF">KI387_022981</name>
</gene>